<dbReference type="InterPro" id="IPR011335">
    <property type="entry name" value="Restrct_endonuc-II-like"/>
</dbReference>
<reference evidence="2 3" key="1">
    <citation type="submission" date="2018-12" db="EMBL/GenBank/DDBJ databases">
        <authorList>
            <person name="Criscuolo A."/>
        </authorList>
    </citation>
    <scope>NUCLEOTIDE SEQUENCE [LARGE SCALE GENOMIC DNA]</scope>
    <source>
        <strain evidence="2">ACIP1116281</strain>
    </source>
</reference>
<dbReference type="SUPFAM" id="SSF52980">
    <property type="entry name" value="Restriction endonuclease-like"/>
    <property type="match status" value="1"/>
</dbReference>
<evidence type="ECO:0000259" key="1">
    <source>
        <dbReference type="Pfam" id="PF04471"/>
    </source>
</evidence>
<dbReference type="InterPro" id="IPR011856">
    <property type="entry name" value="tRNA_endonuc-like_dom_sf"/>
</dbReference>
<dbReference type="GO" id="GO:0003677">
    <property type="term" value="F:DNA binding"/>
    <property type="evidence" value="ECO:0007669"/>
    <property type="project" value="InterPro"/>
</dbReference>
<accession>A0A3S4EKC9</accession>
<dbReference type="InterPro" id="IPR007560">
    <property type="entry name" value="Restrct_endonuc_IV_Mrr"/>
</dbReference>
<evidence type="ECO:0000313" key="3">
    <source>
        <dbReference type="Proteomes" id="UP000268844"/>
    </source>
</evidence>
<dbReference type="InterPro" id="IPR052906">
    <property type="entry name" value="Type_IV_Methyl-Rstrct_Enzyme"/>
</dbReference>
<dbReference type="Pfam" id="PF04471">
    <property type="entry name" value="Mrr_cat"/>
    <property type="match status" value="1"/>
</dbReference>
<keyword evidence="2" id="KW-0540">Nuclease</keyword>
<dbReference type="GO" id="GO:0015666">
    <property type="term" value="F:restriction endodeoxyribonuclease activity"/>
    <property type="evidence" value="ECO:0007669"/>
    <property type="project" value="TreeGrafter"/>
</dbReference>
<organism evidence="2 3">
    <name type="scientific">Devosia equisanguinis</name>
    <dbReference type="NCBI Taxonomy" id="2490941"/>
    <lineage>
        <taxon>Bacteria</taxon>
        <taxon>Pseudomonadati</taxon>
        <taxon>Pseudomonadota</taxon>
        <taxon>Alphaproteobacteria</taxon>
        <taxon>Hyphomicrobiales</taxon>
        <taxon>Devosiaceae</taxon>
        <taxon>Devosia</taxon>
    </lineage>
</organism>
<dbReference type="AlphaFoldDB" id="A0A3S4EKC9"/>
<name>A0A3S4EKC9_9HYPH</name>
<dbReference type="EMBL" id="UZWD01000017">
    <property type="protein sequence ID" value="VDS03900.1"/>
    <property type="molecule type" value="Genomic_DNA"/>
</dbReference>
<dbReference type="Proteomes" id="UP000268844">
    <property type="component" value="Unassembled WGS sequence"/>
</dbReference>
<evidence type="ECO:0000313" key="2">
    <source>
        <dbReference type="EMBL" id="VDS03900.1"/>
    </source>
</evidence>
<proteinExistence type="predicted"/>
<dbReference type="Gene3D" id="3.40.1350.10">
    <property type="match status" value="1"/>
</dbReference>
<keyword evidence="3" id="KW-1185">Reference proteome</keyword>
<keyword evidence="2" id="KW-0378">Hydrolase</keyword>
<dbReference type="PANTHER" id="PTHR30015">
    <property type="entry name" value="MRR RESTRICTION SYSTEM PROTEIN"/>
    <property type="match status" value="1"/>
</dbReference>
<sequence>MSYASEGKEHWCVFPNRKSAMGAASIACRNDIGGYLNVSIRPIVSDVQPDQVYASATDWLFDSQISESSEAPASPVNKVVRKLMHELVTTLAEFPDELASVEWRDLERLLGVVFERLEFDVTVTRSAKDGGFDIVLKADGQTYLVEVKHWAQPNRVGPGVLRKFTDVAVSHGAQGLLISSSGFTSTLLRGRIELTQLPVLLGDATKIISLCRCYVQSERGVWRREKTASELLFAGAF</sequence>
<feature type="domain" description="Restriction endonuclease type IV Mrr" evidence="1">
    <location>
        <begin position="99"/>
        <end position="186"/>
    </location>
</feature>
<dbReference type="GO" id="GO:0009307">
    <property type="term" value="P:DNA restriction-modification system"/>
    <property type="evidence" value="ECO:0007669"/>
    <property type="project" value="InterPro"/>
</dbReference>
<protein>
    <submittedName>
        <fullName evidence="2">Restriction endonuclease</fullName>
    </submittedName>
</protein>
<gene>
    <name evidence="2" type="ORF">DEVEQU_01029</name>
</gene>
<dbReference type="PANTHER" id="PTHR30015:SF7">
    <property type="entry name" value="TYPE IV METHYL-DIRECTED RESTRICTION ENZYME ECOKMRR"/>
    <property type="match status" value="1"/>
</dbReference>
<keyword evidence="2" id="KW-0255">Endonuclease</keyword>